<evidence type="ECO:0000313" key="2">
    <source>
        <dbReference type="Proteomes" id="UP000596661"/>
    </source>
</evidence>
<reference evidence="1" key="1">
    <citation type="submission" date="2018-11" db="EMBL/GenBank/DDBJ databases">
        <authorList>
            <person name="Grassa J C."/>
        </authorList>
    </citation>
    <scope>NUCLEOTIDE SEQUENCE [LARGE SCALE GENOMIC DNA]</scope>
</reference>
<dbReference type="Gramene" id="evm.model.09.314">
    <property type="protein sequence ID" value="cds.evm.model.09.314"/>
    <property type="gene ID" value="evm.TU.09.314"/>
</dbReference>
<protein>
    <recommendedName>
        <fullName evidence="3">RNase H type-1 domain-containing protein</fullName>
    </recommendedName>
</protein>
<sequence length="112" mass="12666">MERLMVPCWRIWYHRNHWVHDHKLLDVEGVLGWAFFLACNYQEANSKIGGAVGISPLSVSSTVFLSEPTWSPLPIGVFKLNMDDRLRFSECRMGFGAVIRDHNGTCIASIAS</sequence>
<organism evidence="1 2">
    <name type="scientific">Cannabis sativa</name>
    <name type="common">Hemp</name>
    <name type="synonym">Marijuana</name>
    <dbReference type="NCBI Taxonomy" id="3483"/>
    <lineage>
        <taxon>Eukaryota</taxon>
        <taxon>Viridiplantae</taxon>
        <taxon>Streptophyta</taxon>
        <taxon>Embryophyta</taxon>
        <taxon>Tracheophyta</taxon>
        <taxon>Spermatophyta</taxon>
        <taxon>Magnoliopsida</taxon>
        <taxon>eudicotyledons</taxon>
        <taxon>Gunneridae</taxon>
        <taxon>Pentapetalae</taxon>
        <taxon>rosids</taxon>
        <taxon>fabids</taxon>
        <taxon>Rosales</taxon>
        <taxon>Cannabaceae</taxon>
        <taxon>Cannabis</taxon>
    </lineage>
</organism>
<dbReference type="Proteomes" id="UP000596661">
    <property type="component" value="Chromosome 9"/>
</dbReference>
<proteinExistence type="predicted"/>
<keyword evidence="2" id="KW-1185">Reference proteome</keyword>
<dbReference type="AlphaFoldDB" id="A0A803QFR4"/>
<evidence type="ECO:0000313" key="1">
    <source>
        <dbReference type="EnsemblPlants" id="cds.evm.model.09.314"/>
    </source>
</evidence>
<reference evidence="1" key="2">
    <citation type="submission" date="2021-03" db="UniProtKB">
        <authorList>
            <consortium name="EnsemblPlants"/>
        </authorList>
    </citation>
    <scope>IDENTIFICATION</scope>
</reference>
<dbReference type="EnsemblPlants" id="evm.model.09.314">
    <property type="protein sequence ID" value="cds.evm.model.09.314"/>
    <property type="gene ID" value="evm.TU.09.314"/>
</dbReference>
<name>A0A803QFR4_CANSA</name>
<dbReference type="EMBL" id="UZAU01000722">
    <property type="status" value="NOT_ANNOTATED_CDS"/>
    <property type="molecule type" value="Genomic_DNA"/>
</dbReference>
<evidence type="ECO:0008006" key="3">
    <source>
        <dbReference type="Google" id="ProtNLM"/>
    </source>
</evidence>
<accession>A0A803QFR4</accession>